<dbReference type="InterPro" id="IPR038454">
    <property type="entry name" value="DnaA_N_sf"/>
</dbReference>
<dbReference type="PANTHER" id="PTHR30050">
    <property type="entry name" value="CHROMOSOMAL REPLICATION INITIATOR PROTEIN DNAA"/>
    <property type="match status" value="1"/>
</dbReference>
<feature type="binding site" evidence="8">
    <location>
        <position position="144"/>
    </location>
    <ligand>
        <name>ATP</name>
        <dbReference type="ChEBI" id="CHEBI:30616"/>
    </ligand>
</feature>
<dbReference type="Gene3D" id="1.10.1750.10">
    <property type="match status" value="1"/>
</dbReference>
<evidence type="ECO:0000259" key="13">
    <source>
        <dbReference type="SMART" id="SM00760"/>
    </source>
</evidence>
<feature type="binding site" evidence="8">
    <location>
        <position position="145"/>
    </location>
    <ligand>
        <name>ATP</name>
        <dbReference type="ChEBI" id="CHEBI:30616"/>
    </ligand>
</feature>
<dbReference type="Pfam" id="PF08299">
    <property type="entry name" value="Bac_DnaA_C"/>
    <property type="match status" value="1"/>
</dbReference>
<dbReference type="SUPFAM" id="SSF52540">
    <property type="entry name" value="P-loop containing nucleoside triphosphate hydrolases"/>
    <property type="match status" value="1"/>
</dbReference>
<dbReference type="PROSITE" id="PS01008">
    <property type="entry name" value="DNAA"/>
    <property type="match status" value="1"/>
</dbReference>
<evidence type="ECO:0000313" key="15">
    <source>
        <dbReference type="Proteomes" id="UP000811545"/>
    </source>
</evidence>
<dbReference type="FunFam" id="3.40.50.300:FF:000668">
    <property type="entry name" value="Chromosomal replication initiator protein DnaA"/>
    <property type="match status" value="1"/>
</dbReference>
<comment type="function">
    <text evidence="8 10">Plays an essential role in the initiation and regulation of chromosomal replication. ATP-DnaA binds to the origin of replication (oriC) to initiate formation of the DNA replication initiation complex once per cell cycle. Binds the DnaA box (a 9 base pair repeat at the origin) and separates the double-stranded (ds)DNA. Forms a right-handed helical filament on oriC DNA; dsDNA binds to the exterior of the filament while single-stranded (ss)DNA is stabiized in the filament's interior. The ATP-DnaA-oriC complex binds and stabilizes one strand of the AT-rich DNA unwinding element (DUE), permitting loading of DNA polymerase. After initiation quickly degrades to an ADP-DnaA complex that is not apt for DNA replication. Binds acidic phospholipids.</text>
</comment>
<reference evidence="14 15" key="1">
    <citation type="journal article" date="2021" name="bioRxiv">
        <title>Unique metabolic strategies in Hadean analogues reveal hints for primordial physiology.</title>
        <authorList>
            <person name="Nobu M.K."/>
            <person name="Nakai R."/>
            <person name="Tamazawa S."/>
            <person name="Mori H."/>
            <person name="Toyoda A."/>
            <person name="Ijiri A."/>
            <person name="Suzuki S."/>
            <person name="Kurokawa K."/>
            <person name="Kamagata Y."/>
            <person name="Tamaki H."/>
        </authorList>
    </citation>
    <scope>NUCLEOTIDE SEQUENCE [LARGE SCALE GENOMIC DNA]</scope>
    <source>
        <strain evidence="14">BS525</strain>
    </source>
</reference>
<dbReference type="GO" id="GO:0006270">
    <property type="term" value="P:DNA replication initiation"/>
    <property type="evidence" value="ECO:0007669"/>
    <property type="project" value="UniProtKB-UniRule"/>
</dbReference>
<evidence type="ECO:0000256" key="9">
    <source>
        <dbReference type="NCBIfam" id="TIGR00362"/>
    </source>
</evidence>
<comment type="domain">
    <text evidence="8">Domain I is involved in oligomerization and binding regulators, domain II is flexibile and of varying length in different bacteria, domain III forms the AAA+ region, while domain IV binds dsDNA.</text>
</comment>
<dbReference type="CDD" id="cd00009">
    <property type="entry name" value="AAA"/>
    <property type="match status" value="1"/>
</dbReference>
<evidence type="ECO:0000313" key="14">
    <source>
        <dbReference type="EMBL" id="MBT9145047.1"/>
    </source>
</evidence>
<keyword evidence="7 8" id="KW-0238">DNA-binding</keyword>
<dbReference type="InterPro" id="IPR003593">
    <property type="entry name" value="AAA+_ATPase"/>
</dbReference>
<dbReference type="CDD" id="cd06571">
    <property type="entry name" value="Bac_DnaA_C"/>
    <property type="match status" value="1"/>
</dbReference>
<keyword evidence="2 8" id="KW-0963">Cytoplasm</keyword>
<accession>A0A9E2F1U9</accession>
<evidence type="ECO:0000256" key="4">
    <source>
        <dbReference type="ARBA" id="ARBA00022741"/>
    </source>
</evidence>
<evidence type="ECO:0000256" key="5">
    <source>
        <dbReference type="ARBA" id="ARBA00022840"/>
    </source>
</evidence>
<feature type="domain" description="AAA+ ATPase" evidence="12">
    <location>
        <begin position="131"/>
        <end position="259"/>
    </location>
</feature>
<dbReference type="GO" id="GO:0005886">
    <property type="term" value="C:plasma membrane"/>
    <property type="evidence" value="ECO:0007669"/>
    <property type="project" value="TreeGrafter"/>
</dbReference>
<gene>
    <name evidence="14" type="primary">dnaA_2</name>
    <name evidence="8" type="synonym">dnaA</name>
    <name evidence="14" type="ORF">DDT42_00912</name>
</gene>
<comment type="similarity">
    <text evidence="1 8 11">Belongs to the DnaA family.</text>
</comment>
<feature type="region of interest" description="Domain III, AAA+ region" evidence="8">
    <location>
        <begin position="98"/>
        <end position="314"/>
    </location>
</feature>
<dbReference type="Gene3D" id="3.30.300.180">
    <property type="match status" value="1"/>
</dbReference>
<dbReference type="Gene3D" id="1.10.8.60">
    <property type="match status" value="1"/>
</dbReference>
<evidence type="ECO:0000256" key="10">
    <source>
        <dbReference type="RuleBase" id="RU000577"/>
    </source>
</evidence>
<keyword evidence="3 8" id="KW-0235">DNA replication</keyword>
<dbReference type="InterPro" id="IPR027417">
    <property type="entry name" value="P-loop_NTPase"/>
</dbReference>
<feature type="binding site" evidence="8">
    <location>
        <position position="142"/>
    </location>
    <ligand>
        <name>ATP</name>
        <dbReference type="ChEBI" id="CHEBI:30616"/>
    </ligand>
</feature>
<dbReference type="EMBL" id="QLTW01000043">
    <property type="protein sequence ID" value="MBT9145047.1"/>
    <property type="molecule type" value="Genomic_DNA"/>
</dbReference>
<dbReference type="InterPro" id="IPR018312">
    <property type="entry name" value="Chromosome_initiator_DnaA_CS"/>
</dbReference>
<evidence type="ECO:0000256" key="2">
    <source>
        <dbReference type="ARBA" id="ARBA00022490"/>
    </source>
</evidence>
<keyword evidence="4 8" id="KW-0547">Nucleotide-binding</keyword>
<dbReference type="InterPro" id="IPR013317">
    <property type="entry name" value="DnaA_dom"/>
</dbReference>
<evidence type="ECO:0000256" key="1">
    <source>
        <dbReference type="ARBA" id="ARBA00006583"/>
    </source>
</evidence>
<dbReference type="SUPFAM" id="SSF48295">
    <property type="entry name" value="TrpR-like"/>
    <property type="match status" value="1"/>
</dbReference>
<dbReference type="Gene3D" id="3.40.50.300">
    <property type="entry name" value="P-loop containing nucleotide triphosphate hydrolases"/>
    <property type="match status" value="1"/>
</dbReference>
<feature type="domain" description="Chromosomal replication initiator DnaA C-terminal" evidence="13">
    <location>
        <begin position="340"/>
        <end position="409"/>
    </location>
</feature>
<feature type="binding site" evidence="8">
    <location>
        <position position="146"/>
    </location>
    <ligand>
        <name>ATP</name>
        <dbReference type="ChEBI" id="CHEBI:30616"/>
    </ligand>
</feature>
<dbReference type="GO" id="GO:0005737">
    <property type="term" value="C:cytoplasm"/>
    <property type="evidence" value="ECO:0007669"/>
    <property type="project" value="UniProtKB-SubCell"/>
</dbReference>
<sequence length="432" mass="50078">MTLNPWEQTLSIITKKVDSRIFNSWFKQIKFISFSDNTLSLGVPSRFFCNWIKEHYLDLIKEALLDINKKEVLLNFLITTSHHKNHPPLAEHPSSQPRLNKRYIFDNFIVGESNHLAHAASLAVAESPSRAYNPLFIYGGAGLGKTHLMQAIGHFIREKKNGVRISYMSTEAFFNQFVRAIQNRTMQDFRDKYRNTDAFLLDDVHFLIGKESAQEEIFHTFNTLHDSYKQIVFSSDRHPKEIPTLHERLLSRFEWGLVVDIQQPTLEVRIAILKKLIDEKGVPFPNEAIVFIASQIKSNIRRLEGALTRVFAHAALTKTTINLKLTEDVLGDILFKNKITMELVKESVAEFYGLKTSDLQDKKKNKEVVFPRQIAMFLIRDLTDYSFPEIGDSFGHRDHTTVIHACKKIKEEIKNNTIMKHNIERIRKKIEN</sequence>
<dbReference type="InterPro" id="IPR013159">
    <property type="entry name" value="DnaA_C"/>
</dbReference>
<dbReference type="SMART" id="SM00382">
    <property type="entry name" value="AAA"/>
    <property type="match status" value="1"/>
</dbReference>
<dbReference type="SMART" id="SM00760">
    <property type="entry name" value="Bac_DnaA_C"/>
    <property type="match status" value="1"/>
</dbReference>
<organism evidence="14 15">
    <name type="scientific">Psychracetigena formicireducens</name>
    <dbReference type="NCBI Taxonomy" id="2986056"/>
    <lineage>
        <taxon>Bacteria</taxon>
        <taxon>Bacillati</taxon>
        <taxon>Candidatus Lithacetigenota</taxon>
        <taxon>Candidatus Psychracetigena</taxon>
    </lineage>
</organism>
<feature type="region of interest" description="Domain IV, binds dsDNA" evidence="8">
    <location>
        <begin position="315"/>
        <end position="432"/>
    </location>
</feature>
<dbReference type="GO" id="GO:0006275">
    <property type="term" value="P:regulation of DNA replication"/>
    <property type="evidence" value="ECO:0007669"/>
    <property type="project" value="UniProtKB-UniRule"/>
</dbReference>
<keyword evidence="6 8" id="KW-0446">Lipid-binding</keyword>
<comment type="subunit">
    <text evidence="8">Oligomerizes as a right-handed, spiral filament on DNA at oriC.</text>
</comment>
<dbReference type="AlphaFoldDB" id="A0A9E2F1U9"/>
<dbReference type="PANTHER" id="PTHR30050:SF2">
    <property type="entry name" value="CHROMOSOMAL REPLICATION INITIATOR PROTEIN DNAA"/>
    <property type="match status" value="1"/>
</dbReference>
<dbReference type="PRINTS" id="PR00051">
    <property type="entry name" value="DNAA"/>
</dbReference>
<dbReference type="Pfam" id="PF00308">
    <property type="entry name" value="Bac_DnaA"/>
    <property type="match status" value="1"/>
</dbReference>
<evidence type="ECO:0000256" key="3">
    <source>
        <dbReference type="ARBA" id="ARBA00022705"/>
    </source>
</evidence>
<feature type="region of interest" description="Domain I, interacts with DnaA modulators" evidence="8">
    <location>
        <begin position="1"/>
        <end position="87"/>
    </location>
</feature>
<comment type="subcellular location">
    <subcellularLocation>
        <location evidence="8">Cytoplasm</location>
    </subcellularLocation>
</comment>
<protein>
    <recommendedName>
        <fullName evidence="8 9">Chromosomal replication initiator protein DnaA</fullName>
    </recommendedName>
</protein>
<dbReference type="InterPro" id="IPR010921">
    <property type="entry name" value="Trp_repressor/repl_initiator"/>
</dbReference>
<evidence type="ECO:0000256" key="8">
    <source>
        <dbReference type="HAMAP-Rule" id="MF_00377"/>
    </source>
</evidence>
<evidence type="ECO:0000259" key="12">
    <source>
        <dbReference type="SMART" id="SM00382"/>
    </source>
</evidence>
<dbReference type="GO" id="GO:0005524">
    <property type="term" value="F:ATP binding"/>
    <property type="evidence" value="ECO:0007669"/>
    <property type="project" value="UniProtKB-UniRule"/>
</dbReference>
<dbReference type="GO" id="GO:0003688">
    <property type="term" value="F:DNA replication origin binding"/>
    <property type="evidence" value="ECO:0007669"/>
    <property type="project" value="UniProtKB-UniRule"/>
</dbReference>
<dbReference type="Pfam" id="PF11638">
    <property type="entry name" value="DnaA_N"/>
    <property type="match status" value="1"/>
</dbReference>
<dbReference type="Proteomes" id="UP000811545">
    <property type="component" value="Unassembled WGS sequence"/>
</dbReference>
<comment type="caution">
    <text evidence="14">The sequence shown here is derived from an EMBL/GenBank/DDBJ whole genome shotgun (WGS) entry which is preliminary data.</text>
</comment>
<evidence type="ECO:0000256" key="7">
    <source>
        <dbReference type="ARBA" id="ARBA00023125"/>
    </source>
</evidence>
<comment type="caution">
    <text evidence="8">Lacks conserved residue(s) required for the propagation of feature annotation.</text>
</comment>
<proteinExistence type="inferred from homology"/>
<name>A0A9E2F1U9_PSYF1</name>
<dbReference type="GO" id="GO:0008289">
    <property type="term" value="F:lipid binding"/>
    <property type="evidence" value="ECO:0007669"/>
    <property type="project" value="UniProtKB-KW"/>
</dbReference>
<dbReference type="NCBIfam" id="TIGR00362">
    <property type="entry name" value="DnaA"/>
    <property type="match status" value="1"/>
</dbReference>
<dbReference type="InterPro" id="IPR001957">
    <property type="entry name" value="Chromosome_initiator_DnaA"/>
</dbReference>
<evidence type="ECO:0000256" key="6">
    <source>
        <dbReference type="ARBA" id="ARBA00023121"/>
    </source>
</evidence>
<evidence type="ECO:0000256" key="11">
    <source>
        <dbReference type="RuleBase" id="RU004227"/>
    </source>
</evidence>
<keyword evidence="5 8" id="KW-0067">ATP-binding</keyword>
<dbReference type="HAMAP" id="MF_00377">
    <property type="entry name" value="DnaA_bact"/>
    <property type="match status" value="1"/>
</dbReference>
<dbReference type="InterPro" id="IPR024633">
    <property type="entry name" value="DnaA_N_dom"/>
</dbReference>
<dbReference type="InterPro" id="IPR020591">
    <property type="entry name" value="Chromosome_initiator_DnaA-like"/>
</dbReference>